<dbReference type="Pfam" id="PF06035">
    <property type="entry name" value="Peptidase_C93"/>
    <property type="match status" value="1"/>
</dbReference>
<dbReference type="KEGG" id="shal:SHALO_1044"/>
<dbReference type="Gene3D" id="3.10.620.30">
    <property type="match status" value="1"/>
</dbReference>
<proteinExistence type="predicted"/>
<reference evidence="2" key="1">
    <citation type="submission" date="2016-08" db="EMBL/GenBank/DDBJ databases">
        <title>Complete genome sequence of the organohalide-respiring Epsilonproteobacterium Sulfurospirillum halorespirans.</title>
        <authorList>
            <person name="Goris T."/>
            <person name="Zimmermann J."/>
            <person name="Schenz B."/>
            <person name="Lemos M."/>
            <person name="Hackermueller J."/>
            <person name="Diekert G."/>
        </authorList>
    </citation>
    <scope>NUCLEOTIDE SEQUENCE [LARGE SCALE GENOMIC DNA]</scope>
    <source>
        <strain>DSM 13726</strain>
        <strain evidence="2">PCE-M2</strain>
    </source>
</reference>
<dbReference type="PANTHER" id="PTHR39327">
    <property type="match status" value="1"/>
</dbReference>
<evidence type="ECO:0000313" key="2">
    <source>
        <dbReference type="Proteomes" id="UP000094609"/>
    </source>
</evidence>
<dbReference type="EMBL" id="CP017111">
    <property type="protein sequence ID" value="AOO64824.1"/>
    <property type="molecule type" value="Genomic_DNA"/>
</dbReference>
<dbReference type="PANTHER" id="PTHR39327:SF1">
    <property type="entry name" value="BLR5470 PROTEIN"/>
    <property type="match status" value="1"/>
</dbReference>
<evidence type="ECO:0000313" key="1">
    <source>
        <dbReference type="EMBL" id="AOO64824.1"/>
    </source>
</evidence>
<dbReference type="AlphaFoldDB" id="A0A1D7TIX2"/>
<dbReference type="RefSeq" id="WP_069477671.1">
    <property type="nucleotide sequence ID" value="NZ_CP017111.1"/>
</dbReference>
<keyword evidence="2" id="KW-1185">Reference proteome</keyword>
<sequence>MVFKVILGFMLLHVSLFGGEFKLSSSFFASLHTAKSKAILHDYERFMNETSSKPLHVKLDAVNFYINAFVGAYDEQTYRSEDYWASRWEFLENGGGDCEDYVIAKFYTLKDLGIDPKKMALCIVQDMDNGSYHMVLLFFEKPHTEPLVLDNLSFKILPLSKRYDLKVKECMNEEGYFKLENSELVRNPSRRGIKNYVEMLTRNQKESLWQH</sequence>
<protein>
    <submittedName>
        <fullName evidence="1">Transglutaminase-like cysteine proteinase domain containing protein</fullName>
    </submittedName>
</protein>
<gene>
    <name evidence="1" type="ORF">SHALO_1044</name>
</gene>
<dbReference type="STRING" id="1193502.SHALO_1044"/>
<dbReference type="PATRIC" id="fig|1193502.14.peg.1057"/>
<dbReference type="InterPro" id="IPR010319">
    <property type="entry name" value="Transglutaminase-like_Cys_pept"/>
</dbReference>
<name>A0A1D7TIX2_9BACT</name>
<organism evidence="1 2">
    <name type="scientific">Sulfurospirillum halorespirans DSM 13726</name>
    <dbReference type="NCBI Taxonomy" id="1193502"/>
    <lineage>
        <taxon>Bacteria</taxon>
        <taxon>Pseudomonadati</taxon>
        <taxon>Campylobacterota</taxon>
        <taxon>Epsilonproteobacteria</taxon>
        <taxon>Campylobacterales</taxon>
        <taxon>Sulfurospirillaceae</taxon>
        <taxon>Sulfurospirillum</taxon>
    </lineage>
</organism>
<accession>A0A1D7TIX2</accession>
<dbReference type="Proteomes" id="UP000094609">
    <property type="component" value="Chromosome"/>
</dbReference>